<feature type="transmembrane region" description="Helical" evidence="2">
    <location>
        <begin position="143"/>
        <end position="164"/>
    </location>
</feature>
<protein>
    <submittedName>
        <fullName evidence="3">Uncharacterized protein</fullName>
    </submittedName>
</protein>
<evidence type="ECO:0000256" key="1">
    <source>
        <dbReference type="SAM" id="MobiDB-lite"/>
    </source>
</evidence>
<organism evidence="3 4">
    <name type="scientific">Armillaria novae-zelandiae</name>
    <dbReference type="NCBI Taxonomy" id="153914"/>
    <lineage>
        <taxon>Eukaryota</taxon>
        <taxon>Fungi</taxon>
        <taxon>Dikarya</taxon>
        <taxon>Basidiomycota</taxon>
        <taxon>Agaricomycotina</taxon>
        <taxon>Agaricomycetes</taxon>
        <taxon>Agaricomycetidae</taxon>
        <taxon>Agaricales</taxon>
        <taxon>Marasmiineae</taxon>
        <taxon>Physalacriaceae</taxon>
        <taxon>Armillaria</taxon>
    </lineage>
</organism>
<keyword evidence="4" id="KW-1185">Reference proteome</keyword>
<dbReference type="AlphaFoldDB" id="A0AA39P6M8"/>
<feature type="region of interest" description="Disordered" evidence="1">
    <location>
        <begin position="54"/>
        <end position="78"/>
    </location>
</feature>
<keyword evidence="2" id="KW-0472">Membrane</keyword>
<reference evidence="3" key="1">
    <citation type="submission" date="2023-06" db="EMBL/GenBank/DDBJ databases">
        <authorList>
            <consortium name="Lawrence Berkeley National Laboratory"/>
            <person name="Ahrendt S."/>
            <person name="Sahu N."/>
            <person name="Indic B."/>
            <person name="Wong-Bajracharya J."/>
            <person name="Merenyi Z."/>
            <person name="Ke H.-M."/>
            <person name="Monk M."/>
            <person name="Kocsube S."/>
            <person name="Drula E."/>
            <person name="Lipzen A."/>
            <person name="Balint B."/>
            <person name="Henrissat B."/>
            <person name="Andreopoulos B."/>
            <person name="Martin F.M."/>
            <person name="Harder C.B."/>
            <person name="Rigling D."/>
            <person name="Ford K.L."/>
            <person name="Foster G.D."/>
            <person name="Pangilinan J."/>
            <person name="Papanicolaou A."/>
            <person name="Barry K."/>
            <person name="LaButti K."/>
            <person name="Viragh M."/>
            <person name="Koriabine M."/>
            <person name="Yan M."/>
            <person name="Riley R."/>
            <person name="Champramary S."/>
            <person name="Plett K.L."/>
            <person name="Tsai I.J."/>
            <person name="Slot J."/>
            <person name="Sipos G."/>
            <person name="Plett J."/>
            <person name="Nagy L.G."/>
            <person name="Grigoriev I.V."/>
        </authorList>
    </citation>
    <scope>NUCLEOTIDE SEQUENCE</scope>
    <source>
        <strain evidence="3">ICMP 16352</strain>
    </source>
</reference>
<dbReference type="EMBL" id="JAUEPR010000015">
    <property type="protein sequence ID" value="KAK0477893.1"/>
    <property type="molecule type" value="Genomic_DNA"/>
</dbReference>
<gene>
    <name evidence="3" type="ORF">IW261DRAFT_1632138</name>
</gene>
<sequence length="233" mass="25755">MVARLILLPEDGDYTLLRTSMKADLCTAASMTTGESESASIGVEGSMAVNVHDGRQRQFPERTPSPPESSDGDSGRREFGGGQAMAWWGKGRKKKLGCHFEVGAFCTRRVARARAKSAVMMSSSTMNTPCKLQLGLPAPPDLYVWYSLPTHVILYIFSFLATYYEHGRADVKNRRTSYTDVITCFFRAKPVIMKDYKNGPHPLNGENLNLQSIDTMMKTTTTGVSLVEANREA</sequence>
<evidence type="ECO:0000313" key="3">
    <source>
        <dbReference type="EMBL" id="KAK0477893.1"/>
    </source>
</evidence>
<dbReference type="Proteomes" id="UP001175227">
    <property type="component" value="Unassembled WGS sequence"/>
</dbReference>
<evidence type="ECO:0000313" key="4">
    <source>
        <dbReference type="Proteomes" id="UP001175227"/>
    </source>
</evidence>
<evidence type="ECO:0000256" key="2">
    <source>
        <dbReference type="SAM" id="Phobius"/>
    </source>
</evidence>
<name>A0AA39P6M8_9AGAR</name>
<keyword evidence="2" id="KW-0812">Transmembrane</keyword>
<proteinExistence type="predicted"/>
<comment type="caution">
    <text evidence="3">The sequence shown here is derived from an EMBL/GenBank/DDBJ whole genome shotgun (WGS) entry which is preliminary data.</text>
</comment>
<accession>A0AA39P6M8</accession>
<keyword evidence="2" id="KW-1133">Transmembrane helix</keyword>